<dbReference type="WBParaSite" id="SMTH1_77750.1">
    <property type="protein sequence ID" value="SMTH1_77750.1"/>
    <property type="gene ID" value="SMTH1_77750"/>
</dbReference>
<name>A0AA85BV15_9TREM</name>
<evidence type="ECO:0000256" key="2">
    <source>
        <dbReference type="ARBA" id="ARBA00008479"/>
    </source>
</evidence>
<comment type="subcellular location">
    <subcellularLocation>
        <location evidence="1">Nucleus</location>
        <location evidence="1">Nucleolus</location>
    </subcellularLocation>
</comment>
<dbReference type="GO" id="GO:0042273">
    <property type="term" value="P:ribosomal large subunit biogenesis"/>
    <property type="evidence" value="ECO:0007669"/>
    <property type="project" value="TreeGrafter"/>
</dbReference>
<comment type="similarity">
    <text evidence="2">Belongs to the NOP16 family.</text>
</comment>
<accession>A0AA85BV15</accession>
<evidence type="ECO:0000256" key="3">
    <source>
        <dbReference type="ARBA" id="ARBA00015522"/>
    </source>
</evidence>
<evidence type="ECO:0000313" key="7">
    <source>
        <dbReference type="WBParaSite" id="SMTH1_77750.1"/>
    </source>
</evidence>
<dbReference type="Proteomes" id="UP000050791">
    <property type="component" value="Unassembled WGS sequence"/>
</dbReference>
<feature type="region of interest" description="Disordered" evidence="5">
    <location>
        <begin position="1"/>
        <end position="20"/>
    </location>
</feature>
<dbReference type="GO" id="GO:0005730">
    <property type="term" value="C:nucleolus"/>
    <property type="evidence" value="ECO:0007669"/>
    <property type="project" value="UniProtKB-SubCell"/>
</dbReference>
<keyword evidence="4" id="KW-0539">Nucleus</keyword>
<sequence length="200" mass="23349">MGKKHTFSYSRNRKRLGKKQKAKLKIKNPVINSAWKYGLSVKSNFNRLGLAYDANEALGNNCGQVLTNGEYDDNDAVTKNMPRQKKTSVVKVLEELAKHKKQKPVFVSGDDQLFCIYNLEMYPEDDFESMSRDPKNVYQLTSKQIERLINKFKQTTGFQKYLKDKQSGELAIDELFNEELIWCQLSLRVMYYIFILFSFI</sequence>
<evidence type="ECO:0000256" key="1">
    <source>
        <dbReference type="ARBA" id="ARBA00004604"/>
    </source>
</evidence>
<dbReference type="InterPro" id="IPR019002">
    <property type="entry name" value="Ribosome_biogenesis_Nop16"/>
</dbReference>
<evidence type="ECO:0000313" key="6">
    <source>
        <dbReference type="Proteomes" id="UP000050791"/>
    </source>
</evidence>
<evidence type="ECO:0000256" key="5">
    <source>
        <dbReference type="SAM" id="MobiDB-lite"/>
    </source>
</evidence>
<dbReference type="PANTHER" id="PTHR13243:SF1">
    <property type="entry name" value="NUCLEOLAR PROTEIN 16"/>
    <property type="match status" value="1"/>
</dbReference>
<dbReference type="PANTHER" id="PTHR13243">
    <property type="entry name" value="HSPC111 PROTEIN-RELATED"/>
    <property type="match status" value="1"/>
</dbReference>
<organism evidence="6 7">
    <name type="scientific">Schistosoma mattheei</name>
    <dbReference type="NCBI Taxonomy" id="31246"/>
    <lineage>
        <taxon>Eukaryota</taxon>
        <taxon>Metazoa</taxon>
        <taxon>Spiralia</taxon>
        <taxon>Lophotrochozoa</taxon>
        <taxon>Platyhelminthes</taxon>
        <taxon>Trematoda</taxon>
        <taxon>Digenea</taxon>
        <taxon>Strigeidida</taxon>
        <taxon>Schistosomatoidea</taxon>
        <taxon>Schistosomatidae</taxon>
        <taxon>Schistosoma</taxon>
    </lineage>
</organism>
<evidence type="ECO:0000256" key="4">
    <source>
        <dbReference type="ARBA" id="ARBA00023242"/>
    </source>
</evidence>
<protein>
    <recommendedName>
        <fullName evidence="3">Nucleolar protein 16</fullName>
    </recommendedName>
</protein>
<dbReference type="Pfam" id="PF09420">
    <property type="entry name" value="Nop16"/>
    <property type="match status" value="2"/>
</dbReference>
<proteinExistence type="inferred from homology"/>
<dbReference type="AlphaFoldDB" id="A0AA85BV15"/>
<reference evidence="7" key="1">
    <citation type="submission" date="2023-11" db="UniProtKB">
        <authorList>
            <consortium name="WormBaseParasite"/>
        </authorList>
    </citation>
    <scope>IDENTIFICATION</scope>
</reference>